<accession>A0A8B6BZF3</accession>
<dbReference type="AlphaFoldDB" id="A0A8B6BZF3"/>
<gene>
    <name evidence="1" type="ORF">MGAL_10B066211</name>
</gene>
<proteinExistence type="predicted"/>
<dbReference type="OrthoDB" id="6039903at2759"/>
<evidence type="ECO:0000313" key="2">
    <source>
        <dbReference type="Proteomes" id="UP000596742"/>
    </source>
</evidence>
<keyword evidence="2" id="KW-1185">Reference proteome</keyword>
<evidence type="ECO:0000313" key="1">
    <source>
        <dbReference type="EMBL" id="VDH97523.1"/>
    </source>
</evidence>
<sequence>MQYEALKDLPPCIAVKFTTLQNKPNVFHELTGLPDRMISNMIRKDHRSLKVDTPAEFQTIEDYLLHRPMLFRCAVQHQITEGTVEYTLVRTWRAWYAVLINPWHSTIQQFLRPLLTEASKHANAGDKFCLEIEFGKCVKDWFRRNVDDGSCCTEKKTTLTGMGICIYNYSTPLKVCSNPWIIGCCFPFWFLFGGPCYTVQRKIRFYDRKAKLRGISVSRLPGEAEKIHTITPRRRNTRAVVPINE</sequence>
<dbReference type="EMBL" id="UYJE01000904">
    <property type="protein sequence ID" value="VDH97523.1"/>
    <property type="molecule type" value="Genomic_DNA"/>
</dbReference>
<comment type="caution">
    <text evidence="1">The sequence shown here is derived from an EMBL/GenBank/DDBJ whole genome shotgun (WGS) entry which is preliminary data.</text>
</comment>
<reference evidence="1" key="1">
    <citation type="submission" date="2018-11" db="EMBL/GenBank/DDBJ databases">
        <authorList>
            <person name="Alioto T."/>
            <person name="Alioto T."/>
        </authorList>
    </citation>
    <scope>NUCLEOTIDE SEQUENCE</scope>
</reference>
<protein>
    <submittedName>
        <fullName evidence="1">Uncharacterized protein</fullName>
    </submittedName>
</protein>
<organism evidence="1 2">
    <name type="scientific">Mytilus galloprovincialis</name>
    <name type="common">Mediterranean mussel</name>
    <dbReference type="NCBI Taxonomy" id="29158"/>
    <lineage>
        <taxon>Eukaryota</taxon>
        <taxon>Metazoa</taxon>
        <taxon>Spiralia</taxon>
        <taxon>Lophotrochozoa</taxon>
        <taxon>Mollusca</taxon>
        <taxon>Bivalvia</taxon>
        <taxon>Autobranchia</taxon>
        <taxon>Pteriomorphia</taxon>
        <taxon>Mytilida</taxon>
        <taxon>Mytiloidea</taxon>
        <taxon>Mytilidae</taxon>
        <taxon>Mytilinae</taxon>
        <taxon>Mytilus</taxon>
    </lineage>
</organism>
<name>A0A8B6BZF3_MYTGA</name>
<dbReference type="Proteomes" id="UP000596742">
    <property type="component" value="Unassembled WGS sequence"/>
</dbReference>